<proteinExistence type="predicted"/>
<name>A0A9N6WTM1_9VIRU</name>
<gene>
    <name evidence="1" type="ORF">ORM20_00086</name>
</gene>
<accession>A0A9N6WTM1</accession>
<organism evidence="1">
    <name type="scientific">Ochrobactrum phage ORM_20</name>
    <dbReference type="NCBI Taxonomy" id="2985243"/>
    <lineage>
        <taxon>Viruses</taxon>
    </lineage>
</organism>
<dbReference type="EMBL" id="OX359470">
    <property type="protein sequence ID" value="CAI3971135.1"/>
    <property type="molecule type" value="Genomic_DNA"/>
</dbReference>
<sequence>MENYMTNLKSLKEKADFIFNVIDWISKRHIAPEVSHCGLTKFYKFPTRGGFIEFRFDKSPMFLGEEAGLKWSANKYFGPGASNRVQSLDINDTASSKKYLAEIESRIENINLFNEDTIRILAYHATKDKENFVG</sequence>
<evidence type="ECO:0000313" key="1">
    <source>
        <dbReference type="EMBL" id="CAI3971135.1"/>
    </source>
</evidence>
<protein>
    <submittedName>
        <fullName evidence="1">Uncharacterized protein</fullName>
    </submittedName>
</protein>
<reference evidence="1" key="1">
    <citation type="submission" date="2022-10" db="EMBL/GenBank/DDBJ databases">
        <authorList>
            <person name="Meaden S."/>
        </authorList>
    </citation>
    <scope>NUCLEOTIDE SEQUENCE</scope>
</reference>